<dbReference type="EMBL" id="WVHT01000002">
    <property type="protein sequence ID" value="MXV50693.1"/>
    <property type="molecule type" value="Genomic_DNA"/>
</dbReference>
<protein>
    <submittedName>
        <fullName evidence="3">LysM peptidoglycan-binding domain-containing protein</fullName>
    </submittedName>
</protein>
<evidence type="ECO:0000313" key="4">
    <source>
        <dbReference type="Proteomes" id="UP000466586"/>
    </source>
</evidence>
<reference evidence="3 4" key="1">
    <citation type="submission" date="2019-11" db="EMBL/GenBank/DDBJ databases">
        <title>Pedobacter sp. HMF7647 Genome sequencing and assembly.</title>
        <authorList>
            <person name="Kang H."/>
            <person name="Kim H."/>
            <person name="Joh K."/>
        </authorList>
    </citation>
    <scope>NUCLEOTIDE SEQUENCE [LARGE SCALE GENOMIC DNA]</scope>
    <source>
        <strain evidence="3 4">HMF7647</strain>
    </source>
</reference>
<dbReference type="PROSITE" id="PS51782">
    <property type="entry name" value="LYSM"/>
    <property type="match status" value="1"/>
</dbReference>
<keyword evidence="4" id="KW-1185">Reference proteome</keyword>
<dbReference type="RefSeq" id="WP_160843850.1">
    <property type="nucleotide sequence ID" value="NZ_WVHT01000002.1"/>
</dbReference>
<evidence type="ECO:0000259" key="2">
    <source>
        <dbReference type="PROSITE" id="PS51782"/>
    </source>
</evidence>
<keyword evidence="1" id="KW-0732">Signal</keyword>
<organism evidence="3 4">
    <name type="scientific">Hufsiella arboris</name>
    <dbReference type="NCBI Taxonomy" id="2695275"/>
    <lineage>
        <taxon>Bacteria</taxon>
        <taxon>Pseudomonadati</taxon>
        <taxon>Bacteroidota</taxon>
        <taxon>Sphingobacteriia</taxon>
        <taxon>Sphingobacteriales</taxon>
        <taxon>Sphingobacteriaceae</taxon>
        <taxon>Hufsiella</taxon>
    </lineage>
</organism>
<feature type="signal peptide" evidence="1">
    <location>
        <begin position="1"/>
        <end position="20"/>
    </location>
</feature>
<dbReference type="InterPro" id="IPR018392">
    <property type="entry name" value="LysM"/>
</dbReference>
<accession>A0A7K1Y7X8</accession>
<feature type="domain" description="LysM" evidence="2">
    <location>
        <begin position="107"/>
        <end position="150"/>
    </location>
</feature>
<gene>
    <name evidence="3" type="ORF">GS399_06880</name>
</gene>
<evidence type="ECO:0000313" key="3">
    <source>
        <dbReference type="EMBL" id="MXV50693.1"/>
    </source>
</evidence>
<dbReference type="AlphaFoldDB" id="A0A7K1Y7X8"/>
<dbReference type="InterPro" id="IPR036779">
    <property type="entry name" value="LysM_dom_sf"/>
</dbReference>
<dbReference type="GO" id="GO:0008932">
    <property type="term" value="F:lytic endotransglycosylase activity"/>
    <property type="evidence" value="ECO:0007669"/>
    <property type="project" value="TreeGrafter"/>
</dbReference>
<dbReference type="InterPro" id="IPR036908">
    <property type="entry name" value="RlpA-like_sf"/>
</dbReference>
<dbReference type="SMART" id="SM00257">
    <property type="entry name" value="LysM"/>
    <property type="match status" value="2"/>
</dbReference>
<dbReference type="PANTHER" id="PTHR33734">
    <property type="entry name" value="LYSM DOMAIN-CONTAINING GPI-ANCHORED PROTEIN 2"/>
    <property type="match status" value="1"/>
</dbReference>
<evidence type="ECO:0000256" key="1">
    <source>
        <dbReference type="SAM" id="SignalP"/>
    </source>
</evidence>
<dbReference type="PANTHER" id="PTHR33734:SF22">
    <property type="entry name" value="MEMBRANE-BOUND LYTIC MUREIN TRANSGLYCOSYLASE D"/>
    <property type="match status" value="1"/>
</dbReference>
<comment type="caution">
    <text evidence="3">The sequence shown here is derived from an EMBL/GenBank/DDBJ whole genome shotgun (WGS) entry which is preliminary data.</text>
</comment>
<dbReference type="Proteomes" id="UP000466586">
    <property type="component" value="Unassembled WGS sequence"/>
</dbReference>
<dbReference type="Gene3D" id="3.10.350.10">
    <property type="entry name" value="LysM domain"/>
    <property type="match status" value="2"/>
</dbReference>
<dbReference type="SUPFAM" id="SSF54106">
    <property type="entry name" value="LysM domain"/>
    <property type="match status" value="2"/>
</dbReference>
<dbReference type="CDD" id="cd00118">
    <property type="entry name" value="LysM"/>
    <property type="match status" value="1"/>
</dbReference>
<dbReference type="Gene3D" id="2.40.40.10">
    <property type="entry name" value="RlpA-like domain"/>
    <property type="match status" value="1"/>
</dbReference>
<dbReference type="Pfam" id="PF01476">
    <property type="entry name" value="LysM"/>
    <property type="match status" value="2"/>
</dbReference>
<feature type="chain" id="PRO_5029517022" evidence="1">
    <location>
        <begin position="21"/>
        <end position="301"/>
    </location>
</feature>
<name>A0A7K1Y7X8_9SPHI</name>
<sequence length="301" mass="33170">MQIRTFFTVFCILCSLKTFATNGADSIGVENNNGKQVILYKIEPKETYYLLGRKYGVSPKTIIDFNNNKSLHPGTQIKIPTERPFQTEAPANTDKAPAKVYDEGQLIDYKVGAKETLYSISKRFNIPVEDIERINNLKGTALRVGQVIKVPQNSDVATKTSEGEQKIIKATPVKVPVTTVDTPVTASDTSSLDPEAKLRIAANRYGLKQQSERGVAVWIADESVDPTKMLVLHRSAPVGTIIKITNPMTEKSTFAKVVGKFTENETTHDVIIVVTKATADVLGALDKRFQVNIVYGVPNEQ</sequence>
<proteinExistence type="predicted"/>